<sequence length="115" mass="13863">MVEESPKIKELPQTKIEESLETHVVEETSNVEPCYVMNEKNIEKEEYTEIKEKERVEEKERLIGELYFFDSMSTLFEESKKDKYKKETEIDFEKRYPCSLTSMLGRNQTMKFEEQ</sequence>
<dbReference type="Proteomes" id="UP001060085">
    <property type="component" value="Linkage Group LG04"/>
</dbReference>
<reference evidence="2" key="1">
    <citation type="journal article" date="2023" name="Nat. Plants">
        <title>Single-cell RNA sequencing provides a high-resolution roadmap for understanding the multicellular compartmentation of specialized metabolism.</title>
        <authorList>
            <person name="Sun S."/>
            <person name="Shen X."/>
            <person name="Li Y."/>
            <person name="Li Y."/>
            <person name="Wang S."/>
            <person name="Li R."/>
            <person name="Zhang H."/>
            <person name="Shen G."/>
            <person name="Guo B."/>
            <person name="Wei J."/>
            <person name="Xu J."/>
            <person name="St-Pierre B."/>
            <person name="Chen S."/>
            <person name="Sun C."/>
        </authorList>
    </citation>
    <scope>NUCLEOTIDE SEQUENCE [LARGE SCALE GENOMIC DNA]</scope>
</reference>
<evidence type="ECO:0000313" key="2">
    <source>
        <dbReference type="Proteomes" id="UP001060085"/>
    </source>
</evidence>
<evidence type="ECO:0000313" key="1">
    <source>
        <dbReference type="EMBL" id="KAI5669180.1"/>
    </source>
</evidence>
<name>A0ACC0B954_CATRO</name>
<gene>
    <name evidence="1" type="ORF">M9H77_19033</name>
</gene>
<keyword evidence="2" id="KW-1185">Reference proteome</keyword>
<proteinExistence type="predicted"/>
<accession>A0ACC0B954</accession>
<dbReference type="EMBL" id="CM044704">
    <property type="protein sequence ID" value="KAI5669180.1"/>
    <property type="molecule type" value="Genomic_DNA"/>
</dbReference>
<comment type="caution">
    <text evidence="1">The sequence shown here is derived from an EMBL/GenBank/DDBJ whole genome shotgun (WGS) entry which is preliminary data.</text>
</comment>
<organism evidence="1 2">
    <name type="scientific">Catharanthus roseus</name>
    <name type="common">Madagascar periwinkle</name>
    <name type="synonym">Vinca rosea</name>
    <dbReference type="NCBI Taxonomy" id="4058"/>
    <lineage>
        <taxon>Eukaryota</taxon>
        <taxon>Viridiplantae</taxon>
        <taxon>Streptophyta</taxon>
        <taxon>Embryophyta</taxon>
        <taxon>Tracheophyta</taxon>
        <taxon>Spermatophyta</taxon>
        <taxon>Magnoliopsida</taxon>
        <taxon>eudicotyledons</taxon>
        <taxon>Gunneridae</taxon>
        <taxon>Pentapetalae</taxon>
        <taxon>asterids</taxon>
        <taxon>lamiids</taxon>
        <taxon>Gentianales</taxon>
        <taxon>Apocynaceae</taxon>
        <taxon>Rauvolfioideae</taxon>
        <taxon>Vinceae</taxon>
        <taxon>Catharanthinae</taxon>
        <taxon>Catharanthus</taxon>
    </lineage>
</organism>
<protein>
    <submittedName>
        <fullName evidence="1">Uncharacterized protein</fullName>
    </submittedName>
</protein>